<gene>
    <name evidence="2" type="ORF">BCR44DRAFT_1059507</name>
</gene>
<name>A0A1Y2HQ95_9FUNG</name>
<dbReference type="AlphaFoldDB" id="A0A1Y2HQ95"/>
<dbReference type="Proteomes" id="UP000193411">
    <property type="component" value="Unassembled WGS sequence"/>
</dbReference>
<organism evidence="2 3">
    <name type="scientific">Catenaria anguillulae PL171</name>
    <dbReference type="NCBI Taxonomy" id="765915"/>
    <lineage>
        <taxon>Eukaryota</taxon>
        <taxon>Fungi</taxon>
        <taxon>Fungi incertae sedis</taxon>
        <taxon>Blastocladiomycota</taxon>
        <taxon>Blastocladiomycetes</taxon>
        <taxon>Blastocladiales</taxon>
        <taxon>Catenariaceae</taxon>
        <taxon>Catenaria</taxon>
    </lineage>
</organism>
<dbReference type="OrthoDB" id="1883432at2759"/>
<evidence type="ECO:0000256" key="1">
    <source>
        <dbReference type="SAM" id="MobiDB-lite"/>
    </source>
</evidence>
<sequence>MPVPSAAVDEAIRQRRLVDDLAASIDKLTLFVNTFESQLKNKLAVVNARTYQLERQVGFLDRRQSQPTHKTSLPRLSTTPATHTAAEPTRSTVPWATCSRPPRTWHPRHTCCRPRPHPPFQSSMRRQPRTPRRCRCRPWFLRRRQQSRRSTAHPPRHRPHTIRWPFLLSIRACAMWAVPRAWIRPRRLWTQCKA</sequence>
<dbReference type="EMBL" id="MCFL01000015">
    <property type="protein sequence ID" value="ORZ36778.1"/>
    <property type="molecule type" value="Genomic_DNA"/>
</dbReference>
<keyword evidence="3" id="KW-1185">Reference proteome</keyword>
<proteinExistence type="predicted"/>
<feature type="compositionally biased region" description="Low complexity" evidence="1">
    <location>
        <begin position="78"/>
        <end position="89"/>
    </location>
</feature>
<feature type="region of interest" description="Disordered" evidence="1">
    <location>
        <begin position="61"/>
        <end position="95"/>
    </location>
</feature>
<comment type="caution">
    <text evidence="2">The sequence shown here is derived from an EMBL/GenBank/DDBJ whole genome shotgun (WGS) entry which is preliminary data.</text>
</comment>
<evidence type="ECO:0000313" key="3">
    <source>
        <dbReference type="Proteomes" id="UP000193411"/>
    </source>
</evidence>
<protein>
    <submittedName>
        <fullName evidence="2">Uncharacterized protein</fullName>
    </submittedName>
</protein>
<dbReference type="Gene3D" id="1.20.5.110">
    <property type="match status" value="1"/>
</dbReference>
<evidence type="ECO:0000313" key="2">
    <source>
        <dbReference type="EMBL" id="ORZ36778.1"/>
    </source>
</evidence>
<reference evidence="2 3" key="1">
    <citation type="submission" date="2016-07" db="EMBL/GenBank/DDBJ databases">
        <title>Pervasive Adenine N6-methylation of Active Genes in Fungi.</title>
        <authorList>
            <consortium name="DOE Joint Genome Institute"/>
            <person name="Mondo S.J."/>
            <person name="Dannebaum R.O."/>
            <person name="Kuo R.C."/>
            <person name="Labutti K."/>
            <person name="Haridas S."/>
            <person name="Kuo A."/>
            <person name="Salamov A."/>
            <person name="Ahrendt S.R."/>
            <person name="Lipzen A."/>
            <person name="Sullivan W."/>
            <person name="Andreopoulos W.B."/>
            <person name="Clum A."/>
            <person name="Lindquist E."/>
            <person name="Daum C."/>
            <person name="Ramamoorthy G.K."/>
            <person name="Gryganskyi A."/>
            <person name="Culley D."/>
            <person name="Magnuson J.K."/>
            <person name="James T.Y."/>
            <person name="O'Malley M.A."/>
            <person name="Stajich J.E."/>
            <person name="Spatafora J.W."/>
            <person name="Visel A."/>
            <person name="Grigoriev I.V."/>
        </authorList>
    </citation>
    <scope>NUCLEOTIDE SEQUENCE [LARGE SCALE GENOMIC DNA]</scope>
    <source>
        <strain evidence="2 3">PL171</strain>
    </source>
</reference>
<accession>A0A1Y2HQ95</accession>
<feature type="compositionally biased region" description="Polar residues" evidence="1">
    <location>
        <begin position="65"/>
        <end position="77"/>
    </location>
</feature>